<keyword evidence="2 4" id="KW-0479">Metal-binding</keyword>
<dbReference type="GO" id="GO:0046872">
    <property type="term" value="F:metal ion binding"/>
    <property type="evidence" value="ECO:0007669"/>
    <property type="project" value="UniProtKB-KW"/>
</dbReference>
<evidence type="ECO:0000313" key="6">
    <source>
        <dbReference type="Proteomes" id="UP000199608"/>
    </source>
</evidence>
<dbReference type="PIRSF" id="PIRSF036979">
    <property type="entry name" value="Arginase"/>
    <property type="match status" value="1"/>
</dbReference>
<feature type="binding site" evidence="4">
    <location>
        <position position="133"/>
    </location>
    <ligand>
        <name>Mn(2+)</name>
        <dbReference type="ChEBI" id="CHEBI:29035"/>
        <label>1</label>
    </ligand>
</feature>
<dbReference type="EMBL" id="FNLL01000013">
    <property type="protein sequence ID" value="SDU57354.1"/>
    <property type="molecule type" value="Genomic_DNA"/>
</dbReference>
<evidence type="ECO:0000256" key="3">
    <source>
        <dbReference type="ARBA" id="ARBA00022801"/>
    </source>
</evidence>
<dbReference type="GO" id="GO:0008783">
    <property type="term" value="F:agmatinase activity"/>
    <property type="evidence" value="ECO:0007669"/>
    <property type="project" value="TreeGrafter"/>
</dbReference>
<dbReference type="SUPFAM" id="SSF52768">
    <property type="entry name" value="Arginase/deacetylase"/>
    <property type="match status" value="1"/>
</dbReference>
<organism evidence="5 6">
    <name type="scientific">Desulfobacula phenolica</name>
    <dbReference type="NCBI Taxonomy" id="90732"/>
    <lineage>
        <taxon>Bacteria</taxon>
        <taxon>Pseudomonadati</taxon>
        <taxon>Thermodesulfobacteriota</taxon>
        <taxon>Desulfobacteria</taxon>
        <taxon>Desulfobacterales</taxon>
        <taxon>Desulfobacteraceae</taxon>
        <taxon>Desulfobacula</taxon>
    </lineage>
</organism>
<dbReference type="CDD" id="cd11593">
    <property type="entry name" value="Agmatinase-like_2"/>
    <property type="match status" value="1"/>
</dbReference>
<gene>
    <name evidence="5" type="ORF">SAMN04487931_11389</name>
</gene>
<evidence type="ECO:0000256" key="4">
    <source>
        <dbReference type="PIRSR" id="PIRSR036979-1"/>
    </source>
</evidence>
<keyword evidence="3" id="KW-0378">Hydrolase</keyword>
<feature type="binding site" evidence="4">
    <location>
        <position position="107"/>
    </location>
    <ligand>
        <name>Mn(2+)</name>
        <dbReference type="ChEBI" id="CHEBI:29035"/>
        <label>1</label>
    </ligand>
</feature>
<sequence>MSSIPDFIESEKGNRQADQSLFHVIPTPLEASVSYGSGTADGPRAILEASQQLEAWDGESVPLESGIHTTATVDCTGNIQQVLSRIEARVEKSISMGAIPVLLGGEHTVTLGALRAISSKIKQPIGIVQFDAHADLRDEYQGERFSHACVMKRAMDELNLPLFQIGVRAISREEHELRSSIGVGYLDARMLYKNKGRDMVLPLDFPDIIYLSFDVDGLDPSVIRATGTPVPGGLGWYDALWLIEKCLCQRSLAGFDVVELAPIPGDHGSDFAAAQLVYSIMGMIQRNRHSLND</sequence>
<dbReference type="PANTHER" id="PTHR11358:SF26">
    <property type="entry name" value="GUANIDINO ACID HYDROLASE, MITOCHONDRIAL"/>
    <property type="match status" value="1"/>
</dbReference>
<dbReference type="PROSITE" id="PS51409">
    <property type="entry name" value="ARGINASE_2"/>
    <property type="match status" value="1"/>
</dbReference>
<dbReference type="InterPro" id="IPR023696">
    <property type="entry name" value="Ureohydrolase_dom_sf"/>
</dbReference>
<dbReference type="RefSeq" id="WP_092237420.1">
    <property type="nucleotide sequence ID" value="NZ_FNLL01000013.1"/>
</dbReference>
<keyword evidence="4" id="KW-0464">Manganese</keyword>
<dbReference type="Gene3D" id="3.40.800.10">
    <property type="entry name" value="Ureohydrolase domain"/>
    <property type="match status" value="1"/>
</dbReference>
<feature type="binding site" evidence="4">
    <location>
        <position position="131"/>
    </location>
    <ligand>
        <name>Mn(2+)</name>
        <dbReference type="ChEBI" id="CHEBI:29035"/>
        <label>1</label>
    </ligand>
</feature>
<feature type="binding site" evidence="4">
    <location>
        <position position="135"/>
    </location>
    <ligand>
        <name>Mn(2+)</name>
        <dbReference type="ChEBI" id="CHEBI:29035"/>
        <label>1</label>
    </ligand>
</feature>
<comment type="similarity">
    <text evidence="1">Belongs to the arginase family. Agmatinase subfamily.</text>
</comment>
<accession>A0A1H2JLF6</accession>
<dbReference type="Proteomes" id="UP000199608">
    <property type="component" value="Unassembled WGS sequence"/>
</dbReference>
<keyword evidence="6" id="KW-1185">Reference proteome</keyword>
<protein>
    <submittedName>
        <fullName evidence="5">Agmatinase</fullName>
    </submittedName>
</protein>
<feature type="binding site" evidence="4">
    <location>
        <position position="214"/>
    </location>
    <ligand>
        <name>Mn(2+)</name>
        <dbReference type="ChEBI" id="CHEBI:29035"/>
        <label>1</label>
    </ligand>
</feature>
<dbReference type="NCBIfam" id="TIGR01230">
    <property type="entry name" value="agmatinase"/>
    <property type="match status" value="1"/>
</dbReference>
<proteinExistence type="inferred from homology"/>
<dbReference type="PANTHER" id="PTHR11358">
    <property type="entry name" value="ARGINASE/AGMATINASE"/>
    <property type="match status" value="1"/>
</dbReference>
<evidence type="ECO:0000256" key="1">
    <source>
        <dbReference type="ARBA" id="ARBA00009227"/>
    </source>
</evidence>
<evidence type="ECO:0000256" key="2">
    <source>
        <dbReference type="ARBA" id="ARBA00022723"/>
    </source>
</evidence>
<comment type="cofactor">
    <cofactor evidence="4">
        <name>Mn(2+)</name>
        <dbReference type="ChEBI" id="CHEBI:29035"/>
    </cofactor>
    <text evidence="4">Binds 2 manganese ions per subunit.</text>
</comment>
<feature type="binding site" evidence="4">
    <location>
        <position position="216"/>
    </location>
    <ligand>
        <name>Mn(2+)</name>
        <dbReference type="ChEBI" id="CHEBI:29035"/>
        <label>1</label>
    </ligand>
</feature>
<dbReference type="InterPro" id="IPR006035">
    <property type="entry name" value="Ureohydrolase"/>
</dbReference>
<dbReference type="GO" id="GO:0033389">
    <property type="term" value="P:putrescine biosynthetic process from arginine, via agmatine"/>
    <property type="evidence" value="ECO:0007669"/>
    <property type="project" value="TreeGrafter"/>
</dbReference>
<name>A0A1H2JLF6_9BACT</name>
<dbReference type="Pfam" id="PF00491">
    <property type="entry name" value="Arginase"/>
    <property type="match status" value="1"/>
</dbReference>
<dbReference type="InterPro" id="IPR005925">
    <property type="entry name" value="Agmatinase-rel"/>
</dbReference>
<evidence type="ECO:0000313" key="5">
    <source>
        <dbReference type="EMBL" id="SDU57354.1"/>
    </source>
</evidence>
<dbReference type="AlphaFoldDB" id="A0A1H2JLF6"/>
<reference evidence="6" key="1">
    <citation type="submission" date="2016-10" db="EMBL/GenBank/DDBJ databases">
        <authorList>
            <person name="Varghese N."/>
            <person name="Submissions S."/>
        </authorList>
    </citation>
    <scope>NUCLEOTIDE SEQUENCE [LARGE SCALE GENOMIC DNA]</scope>
    <source>
        <strain evidence="6">DSM 3384</strain>
    </source>
</reference>